<dbReference type="PATRIC" id="fig|1423760.3.peg.2043"/>
<dbReference type="EMBL" id="AZFK01000004">
    <property type="protein sequence ID" value="KRL92506.1"/>
    <property type="molecule type" value="Genomic_DNA"/>
</dbReference>
<evidence type="ECO:0000256" key="1">
    <source>
        <dbReference type="SAM" id="Phobius"/>
    </source>
</evidence>
<organism evidence="2 3">
    <name type="scientific">Limosilactobacillus ingluviei DSM 15946</name>
    <dbReference type="NCBI Taxonomy" id="1423760"/>
    <lineage>
        <taxon>Bacteria</taxon>
        <taxon>Bacillati</taxon>
        <taxon>Bacillota</taxon>
        <taxon>Bacilli</taxon>
        <taxon>Lactobacillales</taxon>
        <taxon>Lactobacillaceae</taxon>
        <taxon>Limosilactobacillus</taxon>
    </lineage>
</organism>
<feature type="transmembrane region" description="Helical" evidence="1">
    <location>
        <begin position="48"/>
        <end position="67"/>
    </location>
</feature>
<dbReference type="AlphaFoldDB" id="A0A0R1ULW2"/>
<dbReference type="Proteomes" id="UP000050816">
    <property type="component" value="Unassembled WGS sequence"/>
</dbReference>
<sequence length="109" mass="12537">MVNSILAKFQIAKQLPTFEQELHQIETTHPKVYTLGLQLIERYMKHLYIRRAAAILALPGLAVSYWTQNILPVATMITIWGIAMMMCLLTATRINQLKDQYHLTTPPQD</sequence>
<keyword evidence="1" id="KW-0812">Transmembrane</keyword>
<evidence type="ECO:0000313" key="3">
    <source>
        <dbReference type="Proteomes" id="UP000050816"/>
    </source>
</evidence>
<reference evidence="2 3" key="1">
    <citation type="journal article" date="2015" name="Genome Announc.">
        <title>Expanding the biotechnology potential of lactobacilli through comparative genomics of 213 strains and associated genera.</title>
        <authorList>
            <person name="Sun Z."/>
            <person name="Harris H.M."/>
            <person name="McCann A."/>
            <person name="Guo C."/>
            <person name="Argimon S."/>
            <person name="Zhang W."/>
            <person name="Yang X."/>
            <person name="Jeffery I.B."/>
            <person name="Cooney J.C."/>
            <person name="Kagawa T.F."/>
            <person name="Liu W."/>
            <person name="Song Y."/>
            <person name="Salvetti E."/>
            <person name="Wrobel A."/>
            <person name="Rasinkangas P."/>
            <person name="Parkhill J."/>
            <person name="Rea M.C."/>
            <person name="O'Sullivan O."/>
            <person name="Ritari J."/>
            <person name="Douillard F.P."/>
            <person name="Paul Ross R."/>
            <person name="Yang R."/>
            <person name="Briner A.E."/>
            <person name="Felis G.E."/>
            <person name="de Vos W.M."/>
            <person name="Barrangou R."/>
            <person name="Klaenhammer T.R."/>
            <person name="Caufield P.W."/>
            <person name="Cui Y."/>
            <person name="Zhang H."/>
            <person name="O'Toole P.W."/>
        </authorList>
    </citation>
    <scope>NUCLEOTIDE SEQUENCE [LARGE SCALE GENOMIC DNA]</scope>
    <source>
        <strain evidence="2 3">DSM 15946</strain>
    </source>
</reference>
<feature type="transmembrane region" description="Helical" evidence="1">
    <location>
        <begin position="73"/>
        <end position="91"/>
    </location>
</feature>
<dbReference type="RefSeq" id="WP_019205358.1">
    <property type="nucleotide sequence ID" value="NZ_AZFK01000004.1"/>
</dbReference>
<accession>A0A0R1ULW2</accession>
<comment type="caution">
    <text evidence="2">The sequence shown here is derived from an EMBL/GenBank/DDBJ whole genome shotgun (WGS) entry which is preliminary data.</text>
</comment>
<name>A0A0R1ULW2_9LACO</name>
<keyword evidence="1" id="KW-0472">Membrane</keyword>
<gene>
    <name evidence="2" type="ORF">FC43_GL001954</name>
</gene>
<dbReference type="GeneID" id="82933144"/>
<protein>
    <submittedName>
        <fullName evidence="2">Uncharacterized protein</fullName>
    </submittedName>
</protein>
<keyword evidence="1" id="KW-1133">Transmembrane helix</keyword>
<proteinExistence type="predicted"/>
<evidence type="ECO:0000313" key="2">
    <source>
        <dbReference type="EMBL" id="KRL92506.1"/>
    </source>
</evidence>